<reference evidence="3" key="1">
    <citation type="journal article" date="2011" name="Nature">
        <title>Genome sequence and analysis of the tuber crop potato.</title>
        <authorList>
            <consortium name="The Potato Genome Sequencing Consortium"/>
        </authorList>
    </citation>
    <scope>NUCLEOTIDE SEQUENCE [LARGE SCALE GENOMIC DNA]</scope>
    <source>
        <strain evidence="3">cv. DM1-3 516 R44</strain>
    </source>
</reference>
<feature type="signal peptide" evidence="1">
    <location>
        <begin position="1"/>
        <end position="25"/>
    </location>
</feature>
<evidence type="ECO:0000256" key="1">
    <source>
        <dbReference type="SAM" id="SignalP"/>
    </source>
</evidence>
<dbReference type="InParanoid" id="M1BTK0"/>
<feature type="chain" id="PRO_5004012711" evidence="1">
    <location>
        <begin position="26"/>
        <end position="112"/>
    </location>
</feature>
<evidence type="ECO:0000313" key="3">
    <source>
        <dbReference type="Proteomes" id="UP000011115"/>
    </source>
</evidence>
<sequence>MKTCCVLGLGLGRLFLLLFFRLDEFSENELTRVPTDYPVDLLSSRIDIHPVGYPLSSGAAKVGRFVSFYLVEIADELGDPPFGQLIAFSVLPLASSYSGSLGGTVLLRGTDR</sequence>
<accession>M1BTK0</accession>
<reference evidence="2" key="2">
    <citation type="submission" date="2015-06" db="UniProtKB">
        <authorList>
            <consortium name="EnsemblPlants"/>
        </authorList>
    </citation>
    <scope>IDENTIFICATION</scope>
    <source>
        <strain evidence="2">DM1-3 516 R44</strain>
    </source>
</reference>
<organism evidence="2 3">
    <name type="scientific">Solanum tuberosum</name>
    <name type="common">Potato</name>
    <dbReference type="NCBI Taxonomy" id="4113"/>
    <lineage>
        <taxon>Eukaryota</taxon>
        <taxon>Viridiplantae</taxon>
        <taxon>Streptophyta</taxon>
        <taxon>Embryophyta</taxon>
        <taxon>Tracheophyta</taxon>
        <taxon>Spermatophyta</taxon>
        <taxon>Magnoliopsida</taxon>
        <taxon>eudicotyledons</taxon>
        <taxon>Gunneridae</taxon>
        <taxon>Pentapetalae</taxon>
        <taxon>asterids</taxon>
        <taxon>lamiids</taxon>
        <taxon>Solanales</taxon>
        <taxon>Solanaceae</taxon>
        <taxon>Solanoideae</taxon>
        <taxon>Solaneae</taxon>
        <taxon>Solanum</taxon>
    </lineage>
</organism>
<keyword evidence="3" id="KW-1185">Reference proteome</keyword>
<name>M1BTK0_SOLTU</name>
<proteinExistence type="predicted"/>
<evidence type="ECO:0000313" key="2">
    <source>
        <dbReference type="EnsemblPlants" id="PGSC0003DMT400052533"/>
    </source>
</evidence>
<dbReference type="HOGENOM" id="CLU_2150344_0_0_1"/>
<protein>
    <submittedName>
        <fullName evidence="2">Uncharacterized protein</fullName>
    </submittedName>
</protein>
<dbReference type="AlphaFoldDB" id="M1BTK0"/>
<keyword evidence="1" id="KW-0732">Signal</keyword>
<dbReference type="Proteomes" id="UP000011115">
    <property type="component" value="Unassembled WGS sequence"/>
</dbReference>
<dbReference type="EnsemblPlants" id="PGSC0003DMT400052533">
    <property type="protein sequence ID" value="PGSC0003DMT400052533"/>
    <property type="gene ID" value="PGSC0003DMG400020382"/>
</dbReference>
<dbReference type="PaxDb" id="4113-PGSC0003DMT400052533"/>
<dbReference type="Gramene" id="PGSC0003DMT400052533">
    <property type="protein sequence ID" value="PGSC0003DMT400052533"/>
    <property type="gene ID" value="PGSC0003DMG400020382"/>
</dbReference>